<dbReference type="InterPro" id="IPR021242">
    <property type="entry name" value="DUF2799"/>
</dbReference>
<evidence type="ECO:0000256" key="1">
    <source>
        <dbReference type="SAM" id="Coils"/>
    </source>
</evidence>
<feature type="signal peptide" evidence="2">
    <location>
        <begin position="1"/>
        <end position="17"/>
    </location>
</feature>
<evidence type="ECO:0000313" key="4">
    <source>
        <dbReference type="Proteomes" id="UP000075391"/>
    </source>
</evidence>
<dbReference type="EMBL" id="LUKF01000001">
    <property type="protein sequence ID" value="KYG70558.1"/>
    <property type="molecule type" value="Genomic_DNA"/>
</dbReference>
<feature type="coiled-coil region" evidence="1">
    <location>
        <begin position="227"/>
        <end position="261"/>
    </location>
</feature>
<keyword evidence="2" id="KW-0732">Signal</keyword>
<organism evidence="3 4">
    <name type="scientific">Bdellovibrio bacteriovorus</name>
    <dbReference type="NCBI Taxonomy" id="959"/>
    <lineage>
        <taxon>Bacteria</taxon>
        <taxon>Pseudomonadati</taxon>
        <taxon>Bdellovibrionota</taxon>
        <taxon>Bdellovibrionia</taxon>
        <taxon>Bdellovibrionales</taxon>
        <taxon>Pseudobdellovibrionaceae</taxon>
        <taxon>Bdellovibrio</taxon>
    </lineage>
</organism>
<name>A0A150WVL2_BDEBC</name>
<dbReference type="AlphaFoldDB" id="A0A150WVL2"/>
<dbReference type="OrthoDB" id="5290397at2"/>
<feature type="chain" id="PRO_5007573535" description="Lipoprotein" evidence="2">
    <location>
        <begin position="18"/>
        <end position="267"/>
    </location>
</feature>
<reference evidence="3 4" key="1">
    <citation type="submission" date="2016-03" db="EMBL/GenBank/DDBJ databases">
        <authorList>
            <person name="Ploux O."/>
        </authorList>
    </citation>
    <scope>NUCLEOTIDE SEQUENCE [LARGE SCALE GENOMIC DNA]</scope>
    <source>
        <strain evidence="3 4">BER2</strain>
    </source>
</reference>
<proteinExistence type="predicted"/>
<comment type="caution">
    <text evidence="3">The sequence shown here is derived from an EMBL/GenBank/DDBJ whole genome shotgun (WGS) entry which is preliminary data.</text>
</comment>
<evidence type="ECO:0000256" key="2">
    <source>
        <dbReference type="SAM" id="SignalP"/>
    </source>
</evidence>
<evidence type="ECO:0008006" key="5">
    <source>
        <dbReference type="Google" id="ProtNLM"/>
    </source>
</evidence>
<dbReference type="Gene3D" id="1.10.287.1490">
    <property type="match status" value="1"/>
</dbReference>
<dbReference type="RefSeq" id="WP_063242335.1">
    <property type="nucleotide sequence ID" value="NZ_LUKF01000001.1"/>
</dbReference>
<dbReference type="Pfam" id="PF10973">
    <property type="entry name" value="DUF2799"/>
    <property type="match status" value="1"/>
</dbReference>
<protein>
    <recommendedName>
        <fullName evidence="5">Lipoprotein</fullName>
    </recommendedName>
</protein>
<sequence length="267" mass="30248">MSRWILLALALSLVSCASYFKRKDCESINWFEHGKKVALSGKWLNADAMVTECRKVDAEIQESQLDLGFKNGMQIYCSNTNAYNVGKSGDFFSRDLCEGPQINVLLNEHKKGVAAYCHKTYGFTAGTSGKKYQNICPKEMEPAFLKEYRRGRKKYVETLISTKEGEVRELDNRMRSMKSDLNFQKGRLTGLRGELNSLETQKAFVANNNPAQLGYIENRISQLNSDISSLNHDISGKESDLKKLENNRNSKLSEITGFKEELPSLDE</sequence>
<keyword evidence="1" id="KW-0175">Coiled coil</keyword>
<accession>A0A150WVL2</accession>
<dbReference type="PROSITE" id="PS51257">
    <property type="entry name" value="PROKAR_LIPOPROTEIN"/>
    <property type="match status" value="1"/>
</dbReference>
<dbReference type="Proteomes" id="UP000075391">
    <property type="component" value="Unassembled WGS sequence"/>
</dbReference>
<evidence type="ECO:0000313" key="3">
    <source>
        <dbReference type="EMBL" id="KYG70558.1"/>
    </source>
</evidence>
<gene>
    <name evidence="3" type="ORF">AZI85_01035</name>
</gene>